<organism evidence="2 3">
    <name type="scientific">Streptomyces flaveolus</name>
    <dbReference type="NCBI Taxonomy" id="67297"/>
    <lineage>
        <taxon>Bacteria</taxon>
        <taxon>Bacillati</taxon>
        <taxon>Actinomycetota</taxon>
        <taxon>Actinomycetes</taxon>
        <taxon>Kitasatosporales</taxon>
        <taxon>Streptomycetaceae</taxon>
        <taxon>Streptomyces</taxon>
    </lineage>
</organism>
<comment type="caution">
    <text evidence="2">The sequence shown here is derived from an EMBL/GenBank/DDBJ whole genome shotgun (WGS) entry which is preliminary data.</text>
</comment>
<feature type="region of interest" description="Disordered" evidence="1">
    <location>
        <begin position="5071"/>
        <end position="5165"/>
    </location>
</feature>
<feature type="compositionally biased region" description="Polar residues" evidence="1">
    <location>
        <begin position="754"/>
        <end position="785"/>
    </location>
</feature>
<feature type="region of interest" description="Disordered" evidence="1">
    <location>
        <begin position="4510"/>
        <end position="4579"/>
    </location>
</feature>
<dbReference type="EMBL" id="JBFAEG010000019">
    <property type="protein sequence ID" value="MEU5710221.1"/>
    <property type="molecule type" value="Genomic_DNA"/>
</dbReference>
<feature type="region of interest" description="Disordered" evidence="1">
    <location>
        <begin position="307"/>
        <end position="342"/>
    </location>
</feature>
<feature type="compositionally biased region" description="Low complexity" evidence="1">
    <location>
        <begin position="3739"/>
        <end position="3750"/>
    </location>
</feature>
<feature type="compositionally biased region" description="Low complexity" evidence="1">
    <location>
        <begin position="2303"/>
        <end position="2315"/>
    </location>
</feature>
<evidence type="ECO:0000313" key="3">
    <source>
        <dbReference type="Proteomes" id="UP001551011"/>
    </source>
</evidence>
<feature type="region of interest" description="Disordered" evidence="1">
    <location>
        <begin position="1848"/>
        <end position="1899"/>
    </location>
</feature>
<feature type="compositionally biased region" description="Polar residues" evidence="1">
    <location>
        <begin position="2442"/>
        <end position="2453"/>
    </location>
</feature>
<dbReference type="InterPro" id="IPR036597">
    <property type="entry name" value="Fido-like_dom_sf"/>
</dbReference>
<reference evidence="2 3" key="1">
    <citation type="submission" date="2024-06" db="EMBL/GenBank/DDBJ databases">
        <title>The Natural Products Discovery Center: Release of the First 8490 Sequenced Strains for Exploring Actinobacteria Biosynthetic Diversity.</title>
        <authorList>
            <person name="Kalkreuter E."/>
            <person name="Kautsar S.A."/>
            <person name="Yang D."/>
            <person name="Bader C.D."/>
            <person name="Teijaro C.N."/>
            <person name="Fluegel L."/>
            <person name="Davis C.M."/>
            <person name="Simpson J.R."/>
            <person name="Lauterbach L."/>
            <person name="Steele A.D."/>
            <person name="Gui C."/>
            <person name="Meng S."/>
            <person name="Li G."/>
            <person name="Viehrig K."/>
            <person name="Ye F."/>
            <person name="Su P."/>
            <person name="Kiefer A.F."/>
            <person name="Nichols A."/>
            <person name="Cepeda A.J."/>
            <person name="Yan W."/>
            <person name="Fan B."/>
            <person name="Jiang Y."/>
            <person name="Adhikari A."/>
            <person name="Zheng C.-J."/>
            <person name="Schuster L."/>
            <person name="Cowan T.M."/>
            <person name="Smanski M.J."/>
            <person name="Chevrette M.G."/>
            <person name="De Carvalho L.P.S."/>
            <person name="Shen B."/>
        </authorList>
    </citation>
    <scope>NUCLEOTIDE SEQUENCE [LARGE SCALE GENOMIC DNA]</scope>
    <source>
        <strain evidence="2 3">NPDC020594</strain>
    </source>
</reference>
<feature type="compositionally biased region" description="Basic and acidic residues" evidence="1">
    <location>
        <begin position="2152"/>
        <end position="2161"/>
    </location>
</feature>
<feature type="compositionally biased region" description="Polar residues" evidence="1">
    <location>
        <begin position="5099"/>
        <end position="5110"/>
    </location>
</feature>
<feature type="compositionally biased region" description="Basic and acidic residues" evidence="1">
    <location>
        <begin position="1848"/>
        <end position="1865"/>
    </location>
</feature>
<evidence type="ECO:0000313" key="2">
    <source>
        <dbReference type="EMBL" id="MEU5710221.1"/>
    </source>
</evidence>
<feature type="region of interest" description="Disordered" evidence="1">
    <location>
        <begin position="4394"/>
        <end position="4435"/>
    </location>
</feature>
<feature type="region of interest" description="Disordered" evidence="1">
    <location>
        <begin position="3821"/>
        <end position="3847"/>
    </location>
</feature>
<feature type="region of interest" description="Disordered" evidence="1">
    <location>
        <begin position="2431"/>
        <end position="2453"/>
    </location>
</feature>
<feature type="region of interest" description="Disordered" evidence="1">
    <location>
        <begin position="3050"/>
        <end position="3071"/>
    </location>
</feature>
<dbReference type="RefSeq" id="WP_359258699.1">
    <property type="nucleotide sequence ID" value="NZ_JBFAEG010000019.1"/>
</dbReference>
<accession>A0ABV3AE39</accession>
<feature type="region of interest" description="Disordered" evidence="1">
    <location>
        <begin position="3766"/>
        <end position="3791"/>
    </location>
</feature>
<feature type="compositionally biased region" description="Low complexity" evidence="1">
    <location>
        <begin position="5673"/>
        <end position="5684"/>
    </location>
</feature>
<feature type="region of interest" description="Disordered" evidence="1">
    <location>
        <begin position="3693"/>
        <end position="3753"/>
    </location>
</feature>
<feature type="compositionally biased region" description="Polar residues" evidence="1">
    <location>
        <begin position="5646"/>
        <end position="5660"/>
    </location>
</feature>
<protein>
    <submittedName>
        <fullName evidence="2">Uncharacterized protein</fullName>
    </submittedName>
</protein>
<feature type="region of interest" description="Disordered" evidence="1">
    <location>
        <begin position="2262"/>
        <end position="2336"/>
    </location>
</feature>
<feature type="compositionally biased region" description="Gly residues" evidence="1">
    <location>
        <begin position="3702"/>
        <end position="3712"/>
    </location>
</feature>
<feature type="region of interest" description="Disordered" evidence="1">
    <location>
        <begin position="5416"/>
        <end position="5551"/>
    </location>
</feature>
<feature type="compositionally biased region" description="Low complexity" evidence="1">
    <location>
        <begin position="694"/>
        <end position="721"/>
    </location>
</feature>
<evidence type="ECO:0000256" key="1">
    <source>
        <dbReference type="SAM" id="MobiDB-lite"/>
    </source>
</evidence>
<keyword evidence="3" id="KW-1185">Reference proteome</keyword>
<dbReference type="Gene3D" id="1.10.3290.10">
    <property type="entry name" value="Fido-like domain"/>
    <property type="match status" value="1"/>
</dbReference>
<feature type="compositionally biased region" description="Polar residues" evidence="1">
    <location>
        <begin position="725"/>
        <end position="738"/>
    </location>
</feature>
<feature type="compositionally biased region" description="Low complexity" evidence="1">
    <location>
        <begin position="5119"/>
        <end position="5133"/>
    </location>
</feature>
<sequence>MPVYEHVFTYHRRTVSGFPAGRTKLTHTSTRITGGGSRPARGVACAGSATGAGGRRSRVCTHGDVVTEEPWYNPIVVFVAGMSVPLGSSQRMRDEVEQPHLELVKYLDGFQSLLAEITGGTAQGASGDWPQAYVDAMKTFMSGDGADYISGLRDTAAQLAEGAREFAYQLDYTNMMIVLQVLAFLLEWAITLMMWEWNPIGAAIEQGILLDIFEFLFGSTLRRFLTHAAINMVTNLTLSTALDGLAQWILALKGEHTNSGSQYHHSAVLSGAIQGAIGSVVPSITGSINKLVSKGFSPAAIKSMQESIENSLKHPAPSTPAKSAPPAADGAPAPGVKTGSGLADAPLDKDLAGLSGWFGPELAKLSVPMRIDLAHSVVGKDTQQAFRTAVGDQFERAFGSRLGADLAREMGTDWASAFLAHANSGTLSKALRASLEPMEKLGAQYEPLRSALSTGVGKAMPSLWKQKPAHLLVELGFGAGYQNLSEGIVNYIEQGQFTTSKETTIGALGGEILGRAKHPILGAVHSGIKGALHLNVKLPQLLPGQANTHTADDPAFTAPPQYTQSPGANEVTLAGGPNAGGFTAPPAHGTSTGASFSAPAINAPSFNVPTLNAPTVNIPTINIPTVNAPTVGTPALGAPSHGGPGAAAAQTSPGSPVPSPVPSPAARPAATGTPLPTSSNAGPTPATGSGAPVAGAGTQNPAAAATPPTTGGATARPGALPSAGRTPSSAPTRISTTSTAGGEPGRPGTEGTTQNPSAGTSRAQTGTSQPDPTRSDRMSTVSSGETRAPGRHAPDSTESPATGHARDDVERVLLGADTQHPGTDAAPPHEATMAPHEATVAPQESTAPHEAAGHPDVPVRPGDGSQPVRNDVPAGSGTSAPGRPADQDAGLEQDGAGRPEDTDALGSFHRLWGKTSADHELPAPLRTAVTEAYVLLGGAPEHADLLITRFGRHIDDFGALAPADRHVAIVAQKLLRGTPQDVDAAVQQARSAGITVSGPERPVTGAATHARTPDEAALKVEDRPALDTAKTFLGTVPSEDLARAEQWARTQVSNDHTWFLDGHHPDAAERRELLGAFVTLLSHSLLTDSVDAARALSLDLAQRYGTRRTTGLPGGVDLDEADFPQSPERFPTAGPSRDGNTIEQLMEDIQRRFDELNFDDLDFEDRPETVVGHVTETDEGLPTAVRNVPEDDALVVEELSDDDVELYELPNGHGSGHGDSTEHPFVVEVESDGARGPDEVLTGHASEPGEEFRPHAAAVTDTHDDAPESLFAQAADENPNLPEDFRDLMRPIRSYIAQAAAQKAEKAKGVKGAKDPEDAEIILMSYPGAHNIVELIRTAGTGHAFVAVRLPGREAPVNLGFRVIEDVSHGRLVDGTAPGGVTHEAADAFDHFSAEILRSYKVDAEQLEKAYQYAEEKSRTTYNLIKYNCVVFAQEFVHAATGADMPKLTVNAPNSLIEEMRVGTHRDWVENPRFLELTPEDRLHLERAHAWLNSHDRTSEMRWALDRVFIDHQRPVVSGTPDRTQQRQLDLLAHIGTLAAEKYHHAGEAAALQLLHDLGVKYGTSRHDHPQIRQTVEHMLEPLRSYAEQAADPAAKDAEVVVMADQNGRPSLGIKLPGHPRLIGMRFGVGRQDAGALGWEMKEGSLFLEHSDRPFDPDIEILKTFPVGAAQVLTGYRYALDNIATPYKASSYNSFTFTQDFLTKVLGSDPVASRPTNFSFAKTLNAVFKPEAHASSQFHETMQADVDRSWSKANTPVTELTDTHKESLSRLAHEPVYNTREEFDAAQAWAKLRVALDHQKPSNEQDPETGAAMHDLLRSFRYLIAATYHTQGEHAARQLSWRLGTEHGTWRSADKRPPEPQRPAHEPVSQHQLTQAEPVPTPTEPLATPEPLTPPHEHHVLLGDVSQPMTDENGFHRFDTADGGTVFISNTHIDAQGAVTPAVANLVTKFLNGGLPIHRVHPATAPRTGYQGEPVTILPAGEAQFPRHDGVESTAFVTFSTTPEDAEHGFRTSGAARSGVSAGLLVDAFVGPDQTVAVIDGKTIQVRDLTVATFADRDPVTVFNRPPQQSPDITVRNVRVDENPYKEVLVQELSKGDLSPEQHARLQAALNTYDAPTFRDVTEPGTRPVVGDRPATDDLPAGQHMPGAETPPRPDKGKGRAVDSGGQHEGQLSPDEADIVHEQLRQELGDESYRRIVAQASAITGSVIDMPPRLGGGLADTHPAAYSVLTDVVNILAANEHDPVTGTEIATAHATAVRDALDLPPAKPKGLGGSPVHGADGTAEADANGAGPSRSKAERGEPAKAATGAAKAADAGKSRPGKGGGPKASGGASPKLQVTATAAQALESAFKKAAGSGKKLDLEIDGTSIPISALLDRLVDTIGAGEHRTAVSFTGDDAPVKLGKQKLLLAYEVDNKPRTLSLQLQLKSSEQSLPEAAPSQVDGPSSQKAAAPQVSNEAKFATGAWFSQLMKDKLQQPVMLAGGGQIVLKHGSPRPLADLDFRAEIPHVAALADRLNEAIVDAGPQVRLTEPFKPDAKDKRALTGWVNDVEITVGPSNTSYKDTVEIDGIVVASDLDAVVDKAFSFAVRSGEKQQKDLFDLLWSLRQDPAGSLKLHQKLDVERGAAFRRMNTGTAAAGNSSLSGKFTTELAKLSGPKNMSALTKQWKQFGADEHEIVHLTQTLDDLKGTFRAGPGPHRNMIVTAGNFTGDMFGTAAALVVNPKLHVTVLTGPKHPDQVGGFLRNSLEPAIQARYQRDLIKLRNKPGIAPEALAAGEKDLRTRFEKERAAEFARVHVLYSEDPHGLYTSVTRKDELLPHELADPPVPENLRSVHLQRPVAHSTHEVTERWGTQGHERNKIRAAWGLSGTPDTRAKAFLAKQGVPDNDKYVVLWSRFSGKNGGAHPQHDTSVTGLRQIIDALPDDVTVIIAGDKRPSGADRYQELAQTHPNVFDLTEFWKQPAWRSHFPNATRADQFKVFDSLAQKGADLKHLGFRSGNLEPYALIGHQVRYLEEAGNLQAGRLEPWHSTVGYERITISKVPTLTGQWVTHEVSQAGGEPKTLPWRGNAPDSATTKYETLTSTNLTRTDRGFAHEDLAQIGTYLGFSPPTPKQPTPTTADHEPAPSTAERTTETPGSGHSPADSDSDSDGVWYDAESGHETGETGTTNEPRSADHAGTATTHTSSRPGTRPWMVSDGRYVAVANVDPETGQPVVDPITGAPQKQFVRVPYAPSPRVFRILDGRKTGLTPVEVRNWLVEEGVNVPPGPVREAVPYHLYEAEGTEVVYQTHDTAQLLQDLRSAAHTQLQTGQNAVIDAVVETSALITDKYPPSRHFYLGLGRSPAAVIAALQTTGHQAGSVPLSDFRPAPEDNDWSIFRDAFKKYPALTDEQRRMLHAHFDEFVRPHIETGKDIVLIDYTQTGLSLFAAQHYLSDYLTERGFDSQVKALALHQDIDAANLGATMDAIRAPRSWLKQPLDWYYNTSHRIEWGNKADTLALGAEGALAGKGPVLGQAFKQEAFDGLAEHGSYKLLQQTPQTFRVNRPLLEHAQHATGYHALKGLVKTHLSIDSDTVATHDTAGDKGKARATEPDLPISGIRPPSLDVGLLTADEAETIHDHLRQELDDNTYQDVIRQASGIVGSVIDMPPRLEGGLADTHPAAYSVLTNVAHILAAHQHDQTTGNEIAGAHATAVRDAHGLPHATPKGLAGGPVPGGDDGVVTRSDTTQAGPSRLQLAATDDTHADTAPAAPTATPPRSISDHVMELLTAPAPGTHETSATTSPSSATRGPSAHAVESGADQIDGLAGETAGHSDGSAAADDAPVHAVAGRTDGADGDSGVPVQAAVGTSPPGELDGAAVLSEMVDEADWWRIHVPAAHQHTVVSDWRRARGQGNPGDYYDAYEPGHTQRMLNAYHEVLENQEAVARPLDSGEYARLYSLVNGLENDDQIPWSQQGWGSRPPQSGHVSSDLLEETLLGRPLITRNHTSLETSDSLLEIITTEEGPWVISNYRPEEIPHLIDAVFTRHYQDIAATDSSDEMGILTTIARTMRALTMLGLAQGSEILHENLLLPKLLLEQGFPPATSVELQNMFHGDHTATEIAHGIAKAMSGDEESPQPSEPATGTKPALLSEHMPEKDWWRLYIDPAKHDEALQQAQSRPELLNDPGVYFDFGNPGIKGSPGYQKNMIRAYREVLDNPEVLTRRLDADEHQRMHAILTGGIPGKFTWSAGKTAFPLRNEIRDEMGRLVRYADLSADILEERLLGRRLVAYYDPKAKEEAVSTYSKGIGALNTNHSGEQAPLMVNAVYERYYEEIAHAGNDRTAQLSAIARAVRALMVIHPFTDANSRLNIRLVLPKLLLQQGFPPVYHEDFHVLFQGSASVETITHTLYTLINEKLGQPEQTEAAVGDHTEPAPTRADTSTSPSTTDKGKGREILPDSDGLLGDELGDESYLEILSHASAITGSVIDMPPRLDGGLAATDPAVHSVLTEVTAILARNRDNPAAAADAAREHTIARREELGLPQAAPKGLGSGPRPQRNGNHADTPEAGPSVGGRSSTTADTGAAVPPGNSRPTAAGTYSGPGEQPWVIPYERQVPVVYTYPSGETAATYTSRPYEPSSRVFRVLDDGRRVGLTPRGVRDWLANEGLYVPPGPIREAVDEHLYGTGDGEVVYQAHEIQQLLGDLRRTAHTQLQSDQDTVIDAVVETSALITGKYPPATHFYLGLGRSPAAIIAALQETGHSAQSFPLSSFRPSPVDGKRSIFQDVYAGHPPLTDIQRRMLSAHFDEFVHPYLEAGKDIVLIDYTQSGLSLFAAQHYLGAYLAERGFDGRVKALAVYQHAYAHRLNATMDAIRAPRSWALHPRDWYYNRSARIAWGDAADTLSLDAVSALADKGSVLGKAMERQVFDGLAEHGSYKLLEQNPHDFEFNRPLRSHSQEASGYQTLKGLIKTHLTIAGDAVTAHDSAGDKGKARAIEPDVPVPAITPPSLEIRLLSADEAEAIHDHLKQELDEDTYKHIVLRASDIVGSTIDVPPNLDGGLAHTNPAAHSALTDIAHILAHHQNDPAAADALAHAHTRTLRDRLGLPQANPKGLAGSPGRPEHDNRFVATGSNAVDASPSGSGVHAAVDTSSSGSGQTTSATKSLVEGPYPGERFLGLGPDTSGPDRRDVDDAVGAPVDTGKERAYVREGDDEDRARDEGAVIDAGAALTSARLDLARAESVLEGIREQIGQGVGGVDDDVRLAQAYDEYVWAGHALSEAEAHWFEATNGEPLPQVQRYEGPGLGGGMPSLRKVTRTVTEGGRDVQAPTSHAPYAQPDFGRHQPVFPPHAPARPSGEFYDHWAADLSPGDLKNRKIVAIRDGLLAWRAHGGDVRPVLSSIDAFQKTSAAKASTSIGSKVRKLRERLLAEAGEAQRITSAGHLDMGHGLERFSSRDSHRSVASVADGSGRGRSRSRSLVGRIGDAFRRSLSRGGGKRDGVAHPEGTLHPQFTGQHVPWTGPAPERPPSAAGEYAAGPSRHRSSSSARPDTAHQQYPGSAHGTAQHYSAGAPAPGRRRSSSQVSVDSLVGSFQGMGMGQTWHGGPQRHASYAQGPVHVQPIDPQASWGSGGPGRPPSASGFHAEPPRGRSSSRTRTGNAHNPPVANPYGTLQPYPVSAHHTSQWPAAGNSQVSGVPHQFQPMAVSAPPQGGPQAHAPTHVHPQGAMHAQPAGSRPHPMTQTPARPVMAPDLDRYLAVAPKAVQFLSGAPRFSNHPTGREGTILPQYLKPRYDIRLQQYQVMTEAARQGSVTQYSGPLSQHEKDYLRSQYPPLSSFFEYQERHGNSTQDAVIRKPGYSRHKVGNTAFTLHTVSGEGFTRHVLRTYTAALQKVLTRFDVPEIEVHVSRYNHSHYVIHKDKTVEVRPIDASGGTAIFHDNRVAFFLAPRAMVILTRSAVSEHDLIHEIGHALHFDRNSSLYEELDMSTWKDDRTQHLAAGATTIGTAPGYAGHNPMEFVAEVFTRLVEGHPVSPQWMAMYTAFGGALPNR</sequence>
<feature type="region of interest" description="Disordered" evidence="1">
    <location>
        <begin position="3570"/>
        <end position="3595"/>
    </location>
</feature>
<name>A0ABV3AE39_9ACTN</name>
<feature type="compositionally biased region" description="Basic and acidic residues" evidence="1">
    <location>
        <begin position="3574"/>
        <end position="3585"/>
    </location>
</feature>
<dbReference type="Proteomes" id="UP001551011">
    <property type="component" value="Unassembled WGS sequence"/>
</dbReference>
<feature type="region of interest" description="Disordered" evidence="1">
    <location>
        <begin position="5585"/>
        <end position="5708"/>
    </location>
</feature>
<feature type="compositionally biased region" description="Low complexity" evidence="1">
    <location>
        <begin position="315"/>
        <end position="334"/>
    </location>
</feature>
<feature type="region of interest" description="Disordered" evidence="1">
    <location>
        <begin position="632"/>
        <end position="905"/>
    </location>
</feature>
<feature type="compositionally biased region" description="Basic and acidic residues" evidence="1">
    <location>
        <begin position="5416"/>
        <end position="5427"/>
    </location>
</feature>
<feature type="compositionally biased region" description="Low complexity" evidence="1">
    <location>
        <begin position="3771"/>
        <end position="3781"/>
    </location>
</feature>
<dbReference type="SUPFAM" id="SSF140931">
    <property type="entry name" value="Fic-like"/>
    <property type="match status" value="1"/>
</dbReference>
<feature type="region of interest" description="Disordered" evidence="1">
    <location>
        <begin position="2115"/>
        <end position="2176"/>
    </location>
</feature>
<gene>
    <name evidence="2" type="ORF">AB0H04_25675</name>
</gene>
<feature type="region of interest" description="Disordered" evidence="1">
    <location>
        <begin position="5290"/>
        <end position="5318"/>
    </location>
</feature>
<feature type="region of interest" description="Disordered" evidence="1">
    <location>
        <begin position="26"/>
        <end position="48"/>
    </location>
</feature>
<feature type="compositionally biased region" description="Polar residues" evidence="1">
    <location>
        <begin position="3175"/>
        <end position="3184"/>
    </location>
</feature>
<feature type="region of interest" description="Disordered" evidence="1">
    <location>
        <begin position="564"/>
        <end position="595"/>
    </location>
</feature>
<feature type="compositionally biased region" description="Pro residues" evidence="1">
    <location>
        <begin position="655"/>
        <end position="665"/>
    </location>
</feature>
<feature type="compositionally biased region" description="Low complexity" evidence="1">
    <location>
        <begin position="5615"/>
        <end position="5624"/>
    </location>
</feature>
<feature type="region of interest" description="Disordered" evidence="1">
    <location>
        <begin position="3099"/>
        <end position="3189"/>
    </location>
</feature>
<feature type="compositionally biased region" description="Polar residues" evidence="1">
    <location>
        <begin position="4410"/>
        <end position="4419"/>
    </location>
</feature>
<feature type="region of interest" description="Disordered" evidence="1">
    <location>
        <begin position="4101"/>
        <end position="4122"/>
    </location>
</feature>
<proteinExistence type="predicted"/>